<dbReference type="EMBL" id="KN831970">
    <property type="protein sequence ID" value="KIO04690.1"/>
    <property type="molecule type" value="Genomic_DNA"/>
</dbReference>
<dbReference type="AlphaFoldDB" id="A0A0C3NUY1"/>
<keyword evidence="3" id="KW-1185">Reference proteome</keyword>
<dbReference type="SUPFAM" id="SSF88723">
    <property type="entry name" value="PIN domain-like"/>
    <property type="match status" value="1"/>
</dbReference>
<name>A0A0C3NUY1_PISTI</name>
<feature type="domain" description="XPG-I" evidence="1">
    <location>
        <begin position="54"/>
        <end position="92"/>
    </location>
</feature>
<proteinExistence type="predicted"/>
<reference evidence="2 3" key="1">
    <citation type="submission" date="2014-04" db="EMBL/GenBank/DDBJ databases">
        <authorList>
            <consortium name="DOE Joint Genome Institute"/>
            <person name="Kuo A."/>
            <person name="Kohler A."/>
            <person name="Costa M.D."/>
            <person name="Nagy L.G."/>
            <person name="Floudas D."/>
            <person name="Copeland A."/>
            <person name="Barry K.W."/>
            <person name="Cichocki N."/>
            <person name="Veneault-Fourrey C."/>
            <person name="LaButti K."/>
            <person name="Lindquist E.A."/>
            <person name="Lipzen A."/>
            <person name="Lundell T."/>
            <person name="Morin E."/>
            <person name="Murat C."/>
            <person name="Sun H."/>
            <person name="Tunlid A."/>
            <person name="Henrissat B."/>
            <person name="Grigoriev I.V."/>
            <person name="Hibbett D.S."/>
            <person name="Martin F."/>
            <person name="Nordberg H.P."/>
            <person name="Cantor M.N."/>
            <person name="Hua S.X."/>
        </authorList>
    </citation>
    <scope>NUCLEOTIDE SEQUENCE [LARGE SCALE GENOMIC DNA]</scope>
    <source>
        <strain evidence="2 3">Marx 270</strain>
    </source>
</reference>
<protein>
    <recommendedName>
        <fullName evidence="1">XPG-I domain-containing protein</fullName>
    </recommendedName>
</protein>
<dbReference type="Gene3D" id="3.40.50.1010">
    <property type="entry name" value="5'-nuclease"/>
    <property type="match status" value="1"/>
</dbReference>
<sequence length="94" mass="10627">MLLHPYFVFDGPDCPQLKRGEDVVGLTSPCLLVQHFQELLLMFGFNWHMASHFLYAPGEAEAELACLQSCKLINAVVMPYNDMLLFGMTCVVCR</sequence>
<dbReference type="Proteomes" id="UP000054217">
    <property type="component" value="Unassembled WGS sequence"/>
</dbReference>
<evidence type="ECO:0000313" key="2">
    <source>
        <dbReference type="EMBL" id="KIO04690.1"/>
    </source>
</evidence>
<dbReference type="Pfam" id="PF00867">
    <property type="entry name" value="XPG_I"/>
    <property type="match status" value="1"/>
</dbReference>
<gene>
    <name evidence="2" type="ORF">M404DRAFT_142689</name>
</gene>
<accession>A0A0C3NUY1</accession>
<dbReference type="OrthoDB" id="2678758at2759"/>
<reference evidence="3" key="2">
    <citation type="submission" date="2015-01" db="EMBL/GenBank/DDBJ databases">
        <title>Evolutionary Origins and Diversification of the Mycorrhizal Mutualists.</title>
        <authorList>
            <consortium name="DOE Joint Genome Institute"/>
            <consortium name="Mycorrhizal Genomics Consortium"/>
            <person name="Kohler A."/>
            <person name="Kuo A."/>
            <person name="Nagy L.G."/>
            <person name="Floudas D."/>
            <person name="Copeland A."/>
            <person name="Barry K.W."/>
            <person name="Cichocki N."/>
            <person name="Veneault-Fourrey C."/>
            <person name="LaButti K."/>
            <person name="Lindquist E.A."/>
            <person name="Lipzen A."/>
            <person name="Lundell T."/>
            <person name="Morin E."/>
            <person name="Murat C."/>
            <person name="Riley R."/>
            <person name="Ohm R."/>
            <person name="Sun H."/>
            <person name="Tunlid A."/>
            <person name="Henrissat B."/>
            <person name="Grigoriev I.V."/>
            <person name="Hibbett D.S."/>
            <person name="Martin F."/>
        </authorList>
    </citation>
    <scope>NUCLEOTIDE SEQUENCE [LARGE SCALE GENOMIC DNA]</scope>
    <source>
        <strain evidence="3">Marx 270</strain>
    </source>
</reference>
<dbReference type="HOGENOM" id="CLU_2387071_0_0_1"/>
<organism evidence="2 3">
    <name type="scientific">Pisolithus tinctorius Marx 270</name>
    <dbReference type="NCBI Taxonomy" id="870435"/>
    <lineage>
        <taxon>Eukaryota</taxon>
        <taxon>Fungi</taxon>
        <taxon>Dikarya</taxon>
        <taxon>Basidiomycota</taxon>
        <taxon>Agaricomycotina</taxon>
        <taxon>Agaricomycetes</taxon>
        <taxon>Agaricomycetidae</taxon>
        <taxon>Boletales</taxon>
        <taxon>Sclerodermatineae</taxon>
        <taxon>Pisolithaceae</taxon>
        <taxon>Pisolithus</taxon>
    </lineage>
</organism>
<dbReference type="InterPro" id="IPR029060">
    <property type="entry name" value="PIN-like_dom_sf"/>
</dbReference>
<evidence type="ECO:0000313" key="3">
    <source>
        <dbReference type="Proteomes" id="UP000054217"/>
    </source>
</evidence>
<dbReference type="InParanoid" id="A0A0C3NUY1"/>
<dbReference type="GO" id="GO:0004518">
    <property type="term" value="F:nuclease activity"/>
    <property type="evidence" value="ECO:0007669"/>
    <property type="project" value="InterPro"/>
</dbReference>
<dbReference type="STRING" id="870435.A0A0C3NUY1"/>
<evidence type="ECO:0000259" key="1">
    <source>
        <dbReference type="Pfam" id="PF00867"/>
    </source>
</evidence>
<dbReference type="InterPro" id="IPR006086">
    <property type="entry name" value="XPG-I_dom"/>
</dbReference>